<dbReference type="PANTHER" id="PTHR11487:SF0">
    <property type="entry name" value="S-ACYL FATTY ACID SYNTHASE THIOESTERASE, MEDIUM CHAIN"/>
    <property type="match status" value="1"/>
</dbReference>
<evidence type="ECO:0000256" key="1">
    <source>
        <dbReference type="ARBA" id="ARBA00007169"/>
    </source>
</evidence>
<dbReference type="InterPro" id="IPR001031">
    <property type="entry name" value="Thioesterase"/>
</dbReference>
<dbReference type="RefSeq" id="WP_326836052.1">
    <property type="nucleotide sequence ID" value="NZ_CP142149.1"/>
</dbReference>
<dbReference type="Proteomes" id="UP001330812">
    <property type="component" value="Chromosome"/>
</dbReference>
<dbReference type="InterPro" id="IPR012223">
    <property type="entry name" value="TEII"/>
</dbReference>
<accession>A0ABZ1IGK8</accession>
<dbReference type="GO" id="GO:0016787">
    <property type="term" value="F:hydrolase activity"/>
    <property type="evidence" value="ECO:0007669"/>
    <property type="project" value="UniProtKB-KW"/>
</dbReference>
<dbReference type="InterPro" id="IPR029058">
    <property type="entry name" value="AB_hydrolase_fold"/>
</dbReference>
<feature type="domain" description="Thioesterase" evidence="2">
    <location>
        <begin position="20"/>
        <end position="240"/>
    </location>
</feature>
<organism evidence="3 4">
    <name type="scientific">Amycolatopsis rhabdoformis</name>
    <dbReference type="NCBI Taxonomy" id="1448059"/>
    <lineage>
        <taxon>Bacteria</taxon>
        <taxon>Bacillati</taxon>
        <taxon>Actinomycetota</taxon>
        <taxon>Actinomycetes</taxon>
        <taxon>Pseudonocardiales</taxon>
        <taxon>Pseudonocardiaceae</taxon>
        <taxon>Amycolatopsis</taxon>
    </lineage>
</organism>
<protein>
    <submittedName>
        <fullName evidence="3">Alpha/beta fold hydrolase</fullName>
    </submittedName>
</protein>
<comment type="similarity">
    <text evidence="1">Belongs to the thioesterase family.</text>
</comment>
<reference evidence="3 4" key="1">
    <citation type="journal article" date="2015" name="Int. J. Syst. Evol. Microbiol.">
        <title>Amycolatopsis rhabdoformis sp. nov., an actinomycete isolated from a tropical forest soil.</title>
        <authorList>
            <person name="Souza W.R."/>
            <person name="Silva R.E."/>
            <person name="Goodfellow M."/>
            <person name="Busarakam K."/>
            <person name="Figueiro F.S."/>
            <person name="Ferreira D."/>
            <person name="Rodrigues-Filho E."/>
            <person name="Moraes L.A.B."/>
            <person name="Zucchi T.D."/>
        </authorList>
    </citation>
    <scope>NUCLEOTIDE SEQUENCE [LARGE SCALE GENOMIC DNA]</scope>
    <source>
        <strain evidence="3 4">NCIMB 14900</strain>
    </source>
</reference>
<sequence length="246" mass="26357">MTGVASLPWLRWTGTPADTRLICLPHAGAGAASFARWPELFPPGIAPVRVQLPGREDAAGRPPLRRLADAVAGLLPQVLALGEGPLALYGHSMGALLAFELARALDDVGHPPAHLFVSGRRAPHLPARKAPIHRLPDDEFAVALTDLGMATATQAGPAFRRYAFPLIKADLALSEEYDHVTHPRLRCPITVFAGTEDPIVDADQVTAWRAMTVGPFATHAFGGGHFFHQQHRAAIAARITEALERA</sequence>
<keyword evidence="4" id="KW-1185">Reference proteome</keyword>
<dbReference type="EMBL" id="CP142149">
    <property type="protein sequence ID" value="WSE33253.1"/>
    <property type="molecule type" value="Genomic_DNA"/>
</dbReference>
<proteinExistence type="inferred from homology"/>
<evidence type="ECO:0000313" key="3">
    <source>
        <dbReference type="EMBL" id="WSE33253.1"/>
    </source>
</evidence>
<evidence type="ECO:0000313" key="4">
    <source>
        <dbReference type="Proteomes" id="UP001330812"/>
    </source>
</evidence>
<keyword evidence="3" id="KW-0378">Hydrolase</keyword>
<dbReference type="Pfam" id="PF00975">
    <property type="entry name" value="Thioesterase"/>
    <property type="match status" value="1"/>
</dbReference>
<dbReference type="SUPFAM" id="SSF53474">
    <property type="entry name" value="alpha/beta-Hydrolases"/>
    <property type="match status" value="1"/>
</dbReference>
<dbReference type="PANTHER" id="PTHR11487">
    <property type="entry name" value="THIOESTERASE"/>
    <property type="match status" value="1"/>
</dbReference>
<evidence type="ECO:0000259" key="2">
    <source>
        <dbReference type="Pfam" id="PF00975"/>
    </source>
</evidence>
<gene>
    <name evidence="3" type="ORF">VSH64_14205</name>
</gene>
<name>A0ABZ1IGK8_9PSEU</name>
<dbReference type="Gene3D" id="3.40.50.1820">
    <property type="entry name" value="alpha/beta hydrolase"/>
    <property type="match status" value="1"/>
</dbReference>